<keyword evidence="1" id="KW-0812">Transmembrane</keyword>
<keyword evidence="1" id="KW-1133">Transmembrane helix</keyword>
<comment type="caution">
    <text evidence="3">The sequence shown here is derived from an EMBL/GenBank/DDBJ whole genome shotgun (WGS) entry which is preliminary data.</text>
</comment>
<feature type="transmembrane region" description="Helical" evidence="1">
    <location>
        <begin position="137"/>
        <end position="161"/>
    </location>
</feature>
<dbReference type="InterPro" id="IPR021994">
    <property type="entry name" value="DUF3592"/>
</dbReference>
<dbReference type="Pfam" id="PF12158">
    <property type="entry name" value="DUF3592"/>
    <property type="match status" value="1"/>
</dbReference>
<protein>
    <submittedName>
        <fullName evidence="3">DUF3592 domain-containing protein</fullName>
    </submittedName>
</protein>
<keyword evidence="4" id="KW-1185">Reference proteome</keyword>
<proteinExistence type="predicted"/>
<feature type="domain" description="DUF3592" evidence="2">
    <location>
        <begin position="42"/>
        <end position="133"/>
    </location>
</feature>
<sequence length="164" mass="17862">MRVLWVVICVICALLAAVGGVFVVAGLKDVLRALRSRRWPTVPGTVLAAEEVEHRLPVPGQPEPRIHYEARVQYEYSVGRVLVGTATLRVDPTARTNPQDAQATLRRYPPGQSVRVAYNPRDPTDAVLEPGAHAPSFVRLVVGLGLVGVGASIPLIARWFMARL</sequence>
<name>A0A540WNT7_9BACT</name>
<dbReference type="EMBL" id="VIFM01000281">
    <property type="protein sequence ID" value="TQF10094.1"/>
    <property type="molecule type" value="Genomic_DNA"/>
</dbReference>
<keyword evidence="1" id="KW-0472">Membrane</keyword>
<organism evidence="3 4">
    <name type="scientific">Myxococcus llanfairpwllgwyngyllgogerychwyrndrobwllllantysiliogogogochensis</name>
    <dbReference type="NCBI Taxonomy" id="2590453"/>
    <lineage>
        <taxon>Bacteria</taxon>
        <taxon>Pseudomonadati</taxon>
        <taxon>Myxococcota</taxon>
        <taxon>Myxococcia</taxon>
        <taxon>Myxococcales</taxon>
        <taxon>Cystobacterineae</taxon>
        <taxon>Myxococcaceae</taxon>
        <taxon>Myxococcus</taxon>
    </lineage>
</organism>
<evidence type="ECO:0000313" key="3">
    <source>
        <dbReference type="EMBL" id="TQF10094.1"/>
    </source>
</evidence>
<evidence type="ECO:0000256" key="1">
    <source>
        <dbReference type="SAM" id="Phobius"/>
    </source>
</evidence>
<dbReference type="OrthoDB" id="345221at2"/>
<dbReference type="AlphaFoldDB" id="A0A540WNT7"/>
<reference evidence="3 4" key="1">
    <citation type="submission" date="2019-06" db="EMBL/GenBank/DDBJ databases">
        <authorList>
            <person name="Livingstone P."/>
            <person name="Whitworth D."/>
        </authorList>
    </citation>
    <scope>NUCLEOTIDE SEQUENCE [LARGE SCALE GENOMIC DNA]</scope>
    <source>
        <strain evidence="3 4">AM401</strain>
    </source>
</reference>
<accession>A0A540WNT7</accession>
<gene>
    <name evidence="3" type="ORF">FJV41_41205</name>
</gene>
<dbReference type="Proteomes" id="UP000315369">
    <property type="component" value="Unassembled WGS sequence"/>
</dbReference>
<evidence type="ECO:0000313" key="4">
    <source>
        <dbReference type="Proteomes" id="UP000315369"/>
    </source>
</evidence>
<evidence type="ECO:0000259" key="2">
    <source>
        <dbReference type="Pfam" id="PF12158"/>
    </source>
</evidence>
<dbReference type="RefSeq" id="WP_141648106.1">
    <property type="nucleotide sequence ID" value="NZ_VIFM01000281.1"/>
</dbReference>